<dbReference type="InParanoid" id="A0A2K2DLD1"/>
<dbReference type="EMBL" id="CM000880">
    <property type="protein sequence ID" value="PNT75092.1"/>
    <property type="molecule type" value="Genomic_DNA"/>
</dbReference>
<accession>A0A2K2DLD1</accession>
<dbReference type="InterPro" id="IPR056018">
    <property type="entry name" value="DUF7597"/>
</dbReference>
<reference evidence="2 3" key="1">
    <citation type="journal article" date="2010" name="Nature">
        <title>Genome sequencing and analysis of the model grass Brachypodium distachyon.</title>
        <authorList>
            <consortium name="International Brachypodium Initiative"/>
        </authorList>
    </citation>
    <scope>NUCLEOTIDE SEQUENCE [LARGE SCALE GENOMIC DNA]</scope>
    <source>
        <strain evidence="2 3">Bd21</strain>
    </source>
</reference>
<dbReference type="Gramene" id="PNT75092">
    <property type="protein sequence ID" value="PNT75092"/>
    <property type="gene ID" value="BRADI_1g27478v3"/>
</dbReference>
<dbReference type="AlphaFoldDB" id="A0A2K2DLD1"/>
<dbReference type="PANTHER" id="PTHR33075">
    <property type="entry name" value="OS02G0499800 PROTEIN"/>
    <property type="match status" value="1"/>
</dbReference>
<organism evidence="2">
    <name type="scientific">Brachypodium distachyon</name>
    <name type="common">Purple false brome</name>
    <name type="synonym">Trachynia distachya</name>
    <dbReference type="NCBI Taxonomy" id="15368"/>
    <lineage>
        <taxon>Eukaryota</taxon>
        <taxon>Viridiplantae</taxon>
        <taxon>Streptophyta</taxon>
        <taxon>Embryophyta</taxon>
        <taxon>Tracheophyta</taxon>
        <taxon>Spermatophyta</taxon>
        <taxon>Magnoliopsida</taxon>
        <taxon>Liliopsida</taxon>
        <taxon>Poales</taxon>
        <taxon>Poaceae</taxon>
        <taxon>BOP clade</taxon>
        <taxon>Pooideae</taxon>
        <taxon>Stipodae</taxon>
        <taxon>Brachypodieae</taxon>
        <taxon>Brachypodium</taxon>
    </lineage>
</organism>
<evidence type="ECO:0000313" key="2">
    <source>
        <dbReference type="EMBL" id="PNT75092.1"/>
    </source>
</evidence>
<reference evidence="2" key="2">
    <citation type="submission" date="2017-06" db="EMBL/GenBank/DDBJ databases">
        <title>WGS assembly of Brachypodium distachyon.</title>
        <authorList>
            <consortium name="The International Brachypodium Initiative"/>
            <person name="Lucas S."/>
            <person name="Harmon-Smith M."/>
            <person name="Lail K."/>
            <person name="Tice H."/>
            <person name="Grimwood J."/>
            <person name="Bruce D."/>
            <person name="Barry K."/>
            <person name="Shu S."/>
            <person name="Lindquist E."/>
            <person name="Wang M."/>
            <person name="Pitluck S."/>
            <person name="Vogel J.P."/>
            <person name="Garvin D.F."/>
            <person name="Mockler T.C."/>
            <person name="Schmutz J."/>
            <person name="Rokhsar D."/>
            <person name="Bevan M.W."/>
        </authorList>
    </citation>
    <scope>NUCLEOTIDE SEQUENCE</scope>
    <source>
        <strain evidence="2">Bd21</strain>
    </source>
</reference>
<reference evidence="3" key="3">
    <citation type="submission" date="2018-08" db="UniProtKB">
        <authorList>
            <consortium name="EnsemblPlants"/>
        </authorList>
    </citation>
    <scope>IDENTIFICATION</scope>
    <source>
        <strain evidence="3">cv. Bd21</strain>
    </source>
</reference>
<evidence type="ECO:0000313" key="4">
    <source>
        <dbReference type="Proteomes" id="UP000008810"/>
    </source>
</evidence>
<dbReference type="EnsemblPlants" id="PNT75092">
    <property type="protein sequence ID" value="PNT75092"/>
    <property type="gene ID" value="BRADI_1g27478v3"/>
</dbReference>
<dbReference type="PANTHER" id="PTHR33075:SF9">
    <property type="entry name" value="DUF4283 DOMAIN-CONTAINING PROTEIN"/>
    <property type="match status" value="1"/>
</dbReference>
<keyword evidence="4" id="KW-1185">Reference proteome</keyword>
<proteinExistence type="predicted"/>
<evidence type="ECO:0000313" key="3">
    <source>
        <dbReference type="EnsemblPlants" id="PNT75092"/>
    </source>
</evidence>
<dbReference type="Pfam" id="PF24530">
    <property type="entry name" value="DUF7597"/>
    <property type="match status" value="1"/>
</dbReference>
<name>A0A2K2DLD1_BRADI</name>
<gene>
    <name evidence="2" type="ORF">BRADI_1g27478v3</name>
</gene>
<feature type="domain" description="DUF7597" evidence="1">
    <location>
        <begin position="7"/>
        <end position="135"/>
    </location>
</feature>
<sequence>MANFEFNPGAWVPEGLHWLDGGEDQNPEESLYVGEPPHRHNDEYAIAVVDPPDPDLAPLVTRQNTLNEVLNVVSNPLHNLVVEWSIIHPFCAGVVRFADVLVRDQVVSRSGFFHLAGDRVLYFTRQSEGRNARRTEGLRVFYVMFLGWPIDYCNERLFRQAMLRFGFPLNWVNPHMKEAYILIRDLDGVLPLEEDFPEATRNRHALLPPPEPEDGWELWGHNEDAADAKPAANGLPQDEQDVPMPNFPAEPRDHRAPQRPLGLLLDHAPIASDSLNSSSDEAIVLRLGPDHSAPGRRALPGLTIRSPLRDPSTVLVQSHAVDPELQLFAQDLGIASAFDRDLQIVLLDQHEHALDLKAEGFDPSDPKGKKAADGPCRSVILPGTSKCSAPAPVIDLGGRHAPAISTLPNSPVKDPFTVPASSSAIWPSPMFHIPGLTPQTSAPVVPLPESGLPVMINSAEPVADLSSQLLSQNQLNALQDIAPTSAKKKWLIQYLADLVNKEASESGAKEDSHSAFSPIRKLDTLLISDLAPASSHTSSALRPRSARSFGKVYKRRNKGRCSSATSGVVHSRHLVFQALGLNSPVSSGPAHFGPARLRHGPVFERDSVLFTKASRRTLLPCIVAPLVSSLEAPNPALVQRLAVLLVAPSTKPFRLICSSIFSLLMRSRCRGLFPCRFCSQLGCPMVSPLQSWRPTS</sequence>
<protein>
    <recommendedName>
        <fullName evidence="1">DUF7597 domain-containing protein</fullName>
    </recommendedName>
</protein>
<evidence type="ECO:0000259" key="1">
    <source>
        <dbReference type="Pfam" id="PF24530"/>
    </source>
</evidence>
<dbReference type="Proteomes" id="UP000008810">
    <property type="component" value="Chromosome 1"/>
</dbReference>